<keyword evidence="1" id="KW-0677">Repeat</keyword>
<dbReference type="Proteomes" id="UP000631114">
    <property type="component" value="Unassembled WGS sequence"/>
</dbReference>
<evidence type="ECO:0000313" key="5">
    <source>
        <dbReference type="Proteomes" id="UP000631114"/>
    </source>
</evidence>
<proteinExistence type="predicted"/>
<dbReference type="InterPro" id="IPR002885">
    <property type="entry name" value="PPR_rpt"/>
</dbReference>
<dbReference type="InterPro" id="IPR011990">
    <property type="entry name" value="TPR-like_helical_dom_sf"/>
</dbReference>
<organism evidence="4 5">
    <name type="scientific">Coptis chinensis</name>
    <dbReference type="NCBI Taxonomy" id="261450"/>
    <lineage>
        <taxon>Eukaryota</taxon>
        <taxon>Viridiplantae</taxon>
        <taxon>Streptophyta</taxon>
        <taxon>Embryophyta</taxon>
        <taxon>Tracheophyta</taxon>
        <taxon>Spermatophyta</taxon>
        <taxon>Magnoliopsida</taxon>
        <taxon>Ranunculales</taxon>
        <taxon>Ranunculaceae</taxon>
        <taxon>Coptidoideae</taxon>
        <taxon>Coptis</taxon>
    </lineage>
</organism>
<dbReference type="PANTHER" id="PTHR46862">
    <property type="entry name" value="OS07G0661900 PROTEIN"/>
    <property type="match status" value="1"/>
</dbReference>
<feature type="repeat" description="PPR" evidence="2">
    <location>
        <begin position="206"/>
        <end position="240"/>
    </location>
</feature>
<dbReference type="Pfam" id="PF01535">
    <property type="entry name" value="PPR"/>
    <property type="match status" value="2"/>
</dbReference>
<dbReference type="Gene3D" id="1.25.40.10">
    <property type="entry name" value="Tetratricopeptide repeat domain"/>
    <property type="match status" value="3"/>
</dbReference>
<evidence type="ECO:0000313" key="4">
    <source>
        <dbReference type="EMBL" id="KAF9605659.1"/>
    </source>
</evidence>
<evidence type="ECO:0000256" key="1">
    <source>
        <dbReference type="ARBA" id="ARBA00022737"/>
    </source>
</evidence>
<dbReference type="EMBL" id="JADFTS010000005">
    <property type="protein sequence ID" value="KAF9605659.1"/>
    <property type="molecule type" value="Genomic_DNA"/>
</dbReference>
<dbReference type="InterPro" id="IPR033443">
    <property type="entry name" value="PROP1-like_PPR_dom"/>
</dbReference>
<feature type="domain" description="PROP1-like PPR" evidence="3">
    <location>
        <begin position="183"/>
        <end position="289"/>
    </location>
</feature>
<feature type="repeat" description="PPR" evidence="2">
    <location>
        <begin position="381"/>
        <end position="415"/>
    </location>
</feature>
<comment type="caution">
    <text evidence="4">The sequence shown here is derived from an EMBL/GenBank/DDBJ whole genome shotgun (WGS) entry which is preliminary data.</text>
</comment>
<accession>A0A835HVT0</accession>
<dbReference type="OrthoDB" id="185373at2759"/>
<dbReference type="AlphaFoldDB" id="A0A835HVT0"/>
<protein>
    <recommendedName>
        <fullName evidence="3">PROP1-like PPR domain-containing protein</fullName>
    </recommendedName>
</protein>
<name>A0A835HVT0_9MAGN</name>
<dbReference type="PROSITE" id="PS51375">
    <property type="entry name" value="PPR"/>
    <property type="match status" value="5"/>
</dbReference>
<dbReference type="PANTHER" id="PTHR46862:SF2">
    <property type="entry name" value="OS02G0611400 PROTEIN"/>
    <property type="match status" value="1"/>
</dbReference>
<dbReference type="NCBIfam" id="TIGR00756">
    <property type="entry name" value="PPR"/>
    <property type="match status" value="3"/>
</dbReference>
<gene>
    <name evidence="4" type="ORF">IFM89_018002</name>
</gene>
<evidence type="ECO:0000259" key="3">
    <source>
        <dbReference type="Pfam" id="PF17177"/>
    </source>
</evidence>
<feature type="repeat" description="PPR" evidence="2">
    <location>
        <begin position="311"/>
        <end position="345"/>
    </location>
</feature>
<dbReference type="Pfam" id="PF17177">
    <property type="entry name" value="PPR_long"/>
    <property type="match status" value="1"/>
</dbReference>
<sequence length="518" mass="58934">MRGKLIEVYPKCDKESINGMLLIIAEKVVEEIERGGIEEMLGVAESTPSLDLSEDLWKTVWEVSNIVLEDMKKEEKKEKMKKFIQSEEVKEMCKFASEVGVRGNMLREMRFKWAKEKMEEAEFYETLELKRDEEREGIVEEEEMNEGEVNEYGAEDEVAEMILEEDSFEANIRDYSKLIDAHAKDQRTDDAERILEKMIGKGVQPDILTSTILVDMYSAVGNADRAKEEFARLRRQGFQPDMKAYNSMIMAYVNSGQPKCGESLKCEMEARDIKPTKEIYMALLRSFSERGLVDGAQRIATTMQFAGFQPTLESCTLLVEAYAQAGNSDQARANFDYMRKVGHSPDDRCTAVVISVYEKKNLLDQALDLLLQLKKDGFEPGVETYTVLVDWFAKLQLVDEAEELLEKTIVNGQTPPLKAQVSLCDMYARSRNEKKALQALGIVEGKKDLLSVDDFERIIKGLIEGELVPEALRVHKLMEARGFTASEPLKVKLMSSRATRYQQNSRLGTSAFGFKSHQ</sequence>
<dbReference type="Pfam" id="PF13812">
    <property type="entry name" value="PPR_3"/>
    <property type="match status" value="1"/>
</dbReference>
<feature type="repeat" description="PPR" evidence="2">
    <location>
        <begin position="171"/>
        <end position="205"/>
    </location>
</feature>
<evidence type="ECO:0000256" key="2">
    <source>
        <dbReference type="PROSITE-ProRule" id="PRU00708"/>
    </source>
</evidence>
<feature type="repeat" description="PPR" evidence="2">
    <location>
        <begin position="241"/>
        <end position="275"/>
    </location>
</feature>
<reference evidence="4 5" key="1">
    <citation type="submission" date="2020-10" db="EMBL/GenBank/DDBJ databases">
        <title>The Coptis chinensis genome and diversification of protoberbering-type alkaloids.</title>
        <authorList>
            <person name="Wang B."/>
            <person name="Shu S."/>
            <person name="Song C."/>
            <person name="Liu Y."/>
        </authorList>
    </citation>
    <scope>NUCLEOTIDE SEQUENCE [LARGE SCALE GENOMIC DNA]</scope>
    <source>
        <strain evidence="4">HL-2020</strain>
        <tissue evidence="4">Leaf</tissue>
    </source>
</reference>
<keyword evidence="5" id="KW-1185">Reference proteome</keyword>